<evidence type="ECO:0000313" key="1">
    <source>
        <dbReference type="EMBL" id="KAF2651690.1"/>
    </source>
</evidence>
<dbReference type="EMBL" id="MU004419">
    <property type="protein sequence ID" value="KAF2651690.1"/>
    <property type="molecule type" value="Genomic_DNA"/>
</dbReference>
<reference evidence="1" key="1">
    <citation type="journal article" date="2020" name="Stud. Mycol.">
        <title>101 Dothideomycetes genomes: a test case for predicting lifestyles and emergence of pathogens.</title>
        <authorList>
            <person name="Haridas S."/>
            <person name="Albert R."/>
            <person name="Binder M."/>
            <person name="Bloem J."/>
            <person name="Labutti K."/>
            <person name="Salamov A."/>
            <person name="Andreopoulos B."/>
            <person name="Baker S."/>
            <person name="Barry K."/>
            <person name="Bills G."/>
            <person name="Bluhm B."/>
            <person name="Cannon C."/>
            <person name="Castanera R."/>
            <person name="Culley D."/>
            <person name="Daum C."/>
            <person name="Ezra D."/>
            <person name="Gonzalez J."/>
            <person name="Henrissat B."/>
            <person name="Kuo A."/>
            <person name="Liang C."/>
            <person name="Lipzen A."/>
            <person name="Lutzoni F."/>
            <person name="Magnuson J."/>
            <person name="Mondo S."/>
            <person name="Nolan M."/>
            <person name="Ohm R."/>
            <person name="Pangilinan J."/>
            <person name="Park H.-J."/>
            <person name="Ramirez L."/>
            <person name="Alfaro M."/>
            <person name="Sun H."/>
            <person name="Tritt A."/>
            <person name="Yoshinaga Y."/>
            <person name="Zwiers L.-H."/>
            <person name="Turgeon B."/>
            <person name="Goodwin S."/>
            <person name="Spatafora J."/>
            <person name="Crous P."/>
            <person name="Grigoriev I."/>
        </authorList>
    </citation>
    <scope>NUCLEOTIDE SEQUENCE</scope>
    <source>
        <strain evidence="1">CBS 122681</strain>
    </source>
</reference>
<keyword evidence="2" id="KW-1185">Reference proteome</keyword>
<dbReference type="Proteomes" id="UP000799324">
    <property type="component" value="Unassembled WGS sequence"/>
</dbReference>
<dbReference type="InterPro" id="IPR035992">
    <property type="entry name" value="Ricin_B-like_lectins"/>
</dbReference>
<dbReference type="Gene3D" id="2.80.10.50">
    <property type="match status" value="1"/>
</dbReference>
<dbReference type="SUPFAM" id="SSF50370">
    <property type="entry name" value="Ricin B-like lectins"/>
    <property type="match status" value="1"/>
</dbReference>
<dbReference type="AlphaFoldDB" id="A0A6A6SVU2"/>
<evidence type="ECO:0008006" key="3">
    <source>
        <dbReference type="Google" id="ProtNLM"/>
    </source>
</evidence>
<name>A0A6A6SVU2_9PLEO</name>
<accession>A0A6A6SVU2</accession>
<evidence type="ECO:0000313" key="2">
    <source>
        <dbReference type="Proteomes" id="UP000799324"/>
    </source>
</evidence>
<feature type="non-terminal residue" evidence="1">
    <location>
        <position position="182"/>
    </location>
</feature>
<protein>
    <recommendedName>
        <fullName evidence="3">Ricin B lectin domain-containing protein</fullName>
    </recommendedName>
</protein>
<gene>
    <name evidence="1" type="ORF">K491DRAFT_665079</name>
</gene>
<proteinExistence type="predicted"/>
<sequence>MSLFDQNHWYQITIPTFDTLSMTGFRPTANSPTAAVFFQTTNTSSPLQRWQIYPIENSSYIIRSQSSLGSAFLSVRANTSSESQNGGTTVITRNASLASFESFWRIETFNNGLFPLKTVANGSDWNLFVKDAGLMAMTNDIAGQQKNQGFNFTRMGKIDDEAFSTIQTMTPSAIPTTSTGQN</sequence>
<dbReference type="OrthoDB" id="4158815at2759"/>
<organism evidence="1 2">
    <name type="scientific">Lophiostoma macrostomum CBS 122681</name>
    <dbReference type="NCBI Taxonomy" id="1314788"/>
    <lineage>
        <taxon>Eukaryota</taxon>
        <taxon>Fungi</taxon>
        <taxon>Dikarya</taxon>
        <taxon>Ascomycota</taxon>
        <taxon>Pezizomycotina</taxon>
        <taxon>Dothideomycetes</taxon>
        <taxon>Pleosporomycetidae</taxon>
        <taxon>Pleosporales</taxon>
        <taxon>Lophiostomataceae</taxon>
        <taxon>Lophiostoma</taxon>
    </lineage>
</organism>